<dbReference type="SMART" id="SM00339">
    <property type="entry name" value="FH"/>
    <property type="match status" value="1"/>
</dbReference>
<evidence type="ECO:0000256" key="6">
    <source>
        <dbReference type="PROSITE-ProRule" id="PRU00089"/>
    </source>
</evidence>
<proteinExistence type="predicted"/>
<reference evidence="9" key="1">
    <citation type="submission" date="2018-12" db="EMBL/GenBank/DDBJ databases">
        <authorList>
            <person name="Syme R.A."/>
            <person name="Farfan-Caceres L."/>
            <person name="Lichtenzveig J."/>
        </authorList>
    </citation>
    <scope>NUCLEOTIDE SEQUENCE</scope>
    <source>
        <strain evidence="9">Al4</strain>
    </source>
</reference>
<dbReference type="InterPro" id="IPR036390">
    <property type="entry name" value="WH_DNA-bd_sf"/>
</dbReference>
<dbReference type="PANTHER" id="PTHR45881">
    <property type="entry name" value="CHECKPOINT SUPPRESSOR 1-LIKE, ISOFORM A-RELATED"/>
    <property type="match status" value="1"/>
</dbReference>
<dbReference type="PANTHER" id="PTHR45881:SF5">
    <property type="entry name" value="FORK-HEAD DOMAIN-CONTAINING PROTEIN"/>
    <property type="match status" value="1"/>
</dbReference>
<dbReference type="Pfam" id="PF00250">
    <property type="entry name" value="Forkhead"/>
    <property type="match status" value="1"/>
</dbReference>
<comment type="caution">
    <text evidence="9">The sequence shown here is derived from an EMBL/GenBank/DDBJ whole genome shotgun (WGS) entry which is preliminary data.</text>
</comment>
<dbReference type="AlphaFoldDB" id="A0A8H7IU73"/>
<dbReference type="InterPro" id="IPR001766">
    <property type="entry name" value="Fork_head_dom"/>
</dbReference>
<evidence type="ECO:0000256" key="4">
    <source>
        <dbReference type="ARBA" id="ARBA00023163"/>
    </source>
</evidence>
<keyword evidence="10" id="KW-1185">Reference proteome</keyword>
<feature type="compositionally biased region" description="Low complexity" evidence="7">
    <location>
        <begin position="328"/>
        <end position="349"/>
    </location>
</feature>
<dbReference type="GO" id="GO:0000981">
    <property type="term" value="F:DNA-binding transcription factor activity, RNA polymerase II-specific"/>
    <property type="evidence" value="ECO:0007669"/>
    <property type="project" value="TreeGrafter"/>
</dbReference>
<keyword evidence="2" id="KW-0805">Transcription regulation</keyword>
<evidence type="ECO:0000313" key="9">
    <source>
        <dbReference type="EMBL" id="KAF9690642.1"/>
    </source>
</evidence>
<evidence type="ECO:0000313" key="10">
    <source>
        <dbReference type="Proteomes" id="UP000651452"/>
    </source>
</evidence>
<feature type="DNA-binding region" description="Fork-head" evidence="6">
    <location>
        <begin position="225"/>
        <end position="321"/>
    </location>
</feature>
<dbReference type="SUPFAM" id="SSF46785">
    <property type="entry name" value="Winged helix' DNA-binding domain"/>
    <property type="match status" value="1"/>
</dbReference>
<sequence>MPLSHSPHLLPAAEIAGDSRLQQDHKDIYCTDLAFRTQASPSPQPCEQTMSMTTASRAIAPLDNHTQQAPMTLDPESMQWSAQGRFQHNSLAQDPSLFCMPAPFPSNSDYMGYSQTQNGLSSDANYSLTYPAHYPSPSYPRMYNGGDLSGLPNHMTTSYPPATFFHSPLQAQDTLSLPDADTPELMQLSDDYDFHFGTHIKHEDHSPYTDMSRASTPYSNDEPVDKEQPYAQLIYRALYDAPDHTMVLRDIYDWFRRYTDKAAQSETKGWQNSIRHNLSMNGAFEKVESPSDSSSKGFMWRLTASALREGVKSTTRYRSKAPNKRSTRTQPQPQRQASGAKGGQAARRAANLRRSQRIHDTHPRSDPFAGTWETDNVYSCDRPFADSPYPPCNDGHGSTADTLSYLPSEPLFRPMPGLAHHLHSPPRHNYHPTSAPLTPHSLHADATYLLEQTPGDMLFSASPTPEGDEPLTPPQPQLHSHGLWGDDGAPGGGVFGEGVFGDAV</sequence>
<feature type="region of interest" description="Disordered" evidence="7">
    <location>
        <begin position="205"/>
        <end position="224"/>
    </location>
</feature>
<dbReference type="OrthoDB" id="5954824at2759"/>
<dbReference type="PROSITE" id="PS00658">
    <property type="entry name" value="FORK_HEAD_2"/>
    <property type="match status" value="1"/>
</dbReference>
<evidence type="ECO:0000256" key="2">
    <source>
        <dbReference type="ARBA" id="ARBA00023015"/>
    </source>
</evidence>
<dbReference type="InterPro" id="IPR036388">
    <property type="entry name" value="WH-like_DNA-bd_sf"/>
</dbReference>
<dbReference type="GO" id="GO:0000978">
    <property type="term" value="F:RNA polymerase II cis-regulatory region sequence-specific DNA binding"/>
    <property type="evidence" value="ECO:0007669"/>
    <property type="project" value="TreeGrafter"/>
</dbReference>
<feature type="region of interest" description="Disordered" evidence="7">
    <location>
        <begin position="311"/>
        <end position="372"/>
    </location>
</feature>
<dbReference type="PROSITE" id="PS50039">
    <property type="entry name" value="FORK_HEAD_3"/>
    <property type="match status" value="1"/>
</dbReference>
<accession>A0A8H7IU73</accession>
<name>A0A8H7IU73_9PLEO</name>
<evidence type="ECO:0000256" key="1">
    <source>
        <dbReference type="ARBA" id="ARBA00004123"/>
    </source>
</evidence>
<evidence type="ECO:0000256" key="5">
    <source>
        <dbReference type="ARBA" id="ARBA00023242"/>
    </source>
</evidence>
<keyword evidence="4" id="KW-0804">Transcription</keyword>
<feature type="compositionally biased region" description="Basic residues" evidence="7">
    <location>
        <begin position="315"/>
        <end position="327"/>
    </location>
</feature>
<comment type="subcellular location">
    <subcellularLocation>
        <location evidence="1 6">Nucleus</location>
    </subcellularLocation>
</comment>
<evidence type="ECO:0000259" key="8">
    <source>
        <dbReference type="PROSITE" id="PS50039"/>
    </source>
</evidence>
<dbReference type="GO" id="GO:0005634">
    <property type="term" value="C:nucleus"/>
    <property type="evidence" value="ECO:0007669"/>
    <property type="project" value="UniProtKB-SubCell"/>
</dbReference>
<dbReference type="EMBL" id="RZGK01000023">
    <property type="protein sequence ID" value="KAF9690642.1"/>
    <property type="molecule type" value="Genomic_DNA"/>
</dbReference>
<evidence type="ECO:0000256" key="3">
    <source>
        <dbReference type="ARBA" id="ARBA00023125"/>
    </source>
</evidence>
<reference evidence="9" key="2">
    <citation type="submission" date="2020-09" db="EMBL/GenBank/DDBJ databases">
        <title>Reference genome assembly for Australian Ascochyta lentis isolate Al4.</title>
        <authorList>
            <person name="Lee R.C."/>
            <person name="Farfan-Caceres L.M."/>
            <person name="Debler J.W."/>
            <person name="Williams A.H."/>
            <person name="Henares B.M."/>
        </authorList>
    </citation>
    <scope>NUCLEOTIDE SEQUENCE</scope>
    <source>
        <strain evidence="9">Al4</strain>
    </source>
</reference>
<gene>
    <name evidence="9" type="ORF">EKO04_011537</name>
</gene>
<organism evidence="9 10">
    <name type="scientific">Ascochyta lentis</name>
    <dbReference type="NCBI Taxonomy" id="205686"/>
    <lineage>
        <taxon>Eukaryota</taxon>
        <taxon>Fungi</taxon>
        <taxon>Dikarya</taxon>
        <taxon>Ascomycota</taxon>
        <taxon>Pezizomycotina</taxon>
        <taxon>Dothideomycetes</taxon>
        <taxon>Pleosporomycetidae</taxon>
        <taxon>Pleosporales</taxon>
        <taxon>Pleosporineae</taxon>
        <taxon>Didymellaceae</taxon>
        <taxon>Ascochyta</taxon>
    </lineage>
</organism>
<feature type="domain" description="Fork-head" evidence="8">
    <location>
        <begin position="225"/>
        <end position="321"/>
    </location>
</feature>
<evidence type="ECO:0000256" key="7">
    <source>
        <dbReference type="SAM" id="MobiDB-lite"/>
    </source>
</evidence>
<protein>
    <recommendedName>
        <fullName evidence="8">Fork-head domain-containing protein</fullName>
    </recommendedName>
</protein>
<dbReference type="Gene3D" id="1.10.10.10">
    <property type="entry name" value="Winged helix-like DNA-binding domain superfamily/Winged helix DNA-binding domain"/>
    <property type="match status" value="1"/>
</dbReference>
<keyword evidence="3 6" id="KW-0238">DNA-binding</keyword>
<dbReference type="Proteomes" id="UP000651452">
    <property type="component" value="Unassembled WGS sequence"/>
</dbReference>
<dbReference type="InterPro" id="IPR030456">
    <property type="entry name" value="TF_fork_head_CS_2"/>
</dbReference>
<keyword evidence="5 6" id="KW-0539">Nucleus</keyword>